<sequence length="425" mass="48091">MEKQQYICGYCTLIGLPLLKMAFQRSYSKVWWGSRDEKLPFGPSIYYGSISEKQFKTIGNLSKIHETDENSKLWNSLHESPGSLRSQDSGFSDNEDTTNLRQSNRISKKSLNNIPVTPVSVKSTTTPPTVIRRNKSELITSTSPNFQRRSLSAPSSPVSFTRDCDIINQINRISLVTNSVMTAKSKSDCKCLNSSSQRAEITRKRRVSNLKVRRSLITADVETSQPSSDDELKAYNNETVYLGVGGDVAWQDDNNNKPALDGKEDSYEEHNNSSSMLREHNRSLFNVVSTSTPKAMKAKRNELDFPYCDMHTISMVSPKGGITIPYYMEYENPRLNGHALSVQHWLDDIRMSYNHEVMSTLQTKSIAQEAFRNLKITTATVAKIVRQLQTRALILQGEFERVEKIMRGELEGSFRDALRRGQGSC</sequence>
<dbReference type="InterPro" id="IPR038205">
    <property type="entry name" value="INSC_LBD_sf"/>
</dbReference>
<dbReference type="PANTHER" id="PTHR21386:SF0">
    <property type="entry name" value="PROTEIN INSCUTEABLE HOMOLOG"/>
    <property type="match status" value="1"/>
</dbReference>
<dbReference type="AlphaFoldDB" id="A0A7R8UDK0"/>
<evidence type="ECO:0000256" key="1">
    <source>
        <dbReference type="SAM" id="MobiDB-lite"/>
    </source>
</evidence>
<keyword evidence="3" id="KW-1185">Reference proteome</keyword>
<dbReference type="GO" id="GO:0009786">
    <property type="term" value="P:regulation of asymmetric cell division"/>
    <property type="evidence" value="ECO:0007669"/>
    <property type="project" value="TreeGrafter"/>
</dbReference>
<protein>
    <submittedName>
        <fullName evidence="2">Uncharacterized protein</fullName>
    </submittedName>
</protein>
<dbReference type="GO" id="GO:0008356">
    <property type="term" value="P:asymmetric cell division"/>
    <property type="evidence" value="ECO:0007669"/>
    <property type="project" value="InterPro"/>
</dbReference>
<dbReference type="GO" id="GO:0000132">
    <property type="term" value="P:establishment of mitotic spindle orientation"/>
    <property type="evidence" value="ECO:0007669"/>
    <property type="project" value="TreeGrafter"/>
</dbReference>
<feature type="compositionally biased region" description="Polar residues" evidence="1">
    <location>
        <begin position="75"/>
        <end position="114"/>
    </location>
</feature>
<dbReference type="PANTHER" id="PTHR21386">
    <property type="entry name" value="INSCUTEABLE"/>
    <property type="match status" value="1"/>
</dbReference>
<dbReference type="InParanoid" id="A0A7R8UDK0"/>
<feature type="region of interest" description="Disordered" evidence="1">
    <location>
        <begin position="252"/>
        <end position="276"/>
    </location>
</feature>
<accession>A0A7R8UDK0</accession>
<feature type="compositionally biased region" description="Low complexity" evidence="1">
    <location>
        <begin position="115"/>
        <end position="127"/>
    </location>
</feature>
<organism evidence="2 3">
    <name type="scientific">Hermetia illucens</name>
    <name type="common">Black soldier fly</name>
    <dbReference type="NCBI Taxonomy" id="343691"/>
    <lineage>
        <taxon>Eukaryota</taxon>
        <taxon>Metazoa</taxon>
        <taxon>Ecdysozoa</taxon>
        <taxon>Arthropoda</taxon>
        <taxon>Hexapoda</taxon>
        <taxon>Insecta</taxon>
        <taxon>Pterygota</taxon>
        <taxon>Neoptera</taxon>
        <taxon>Endopterygota</taxon>
        <taxon>Diptera</taxon>
        <taxon>Brachycera</taxon>
        <taxon>Stratiomyomorpha</taxon>
        <taxon>Stratiomyidae</taxon>
        <taxon>Hermetiinae</taxon>
        <taxon>Hermetia</taxon>
    </lineage>
</organism>
<evidence type="ECO:0000313" key="3">
    <source>
        <dbReference type="Proteomes" id="UP000594454"/>
    </source>
</evidence>
<feature type="compositionally biased region" description="Basic and acidic residues" evidence="1">
    <location>
        <begin position="260"/>
        <end position="276"/>
    </location>
</feature>
<name>A0A7R8UDK0_HERIL</name>
<evidence type="ECO:0000313" key="2">
    <source>
        <dbReference type="EMBL" id="CAD7078589.1"/>
    </source>
</evidence>
<dbReference type="Proteomes" id="UP000594454">
    <property type="component" value="Chromosome 1"/>
</dbReference>
<proteinExistence type="predicted"/>
<dbReference type="EMBL" id="LR899009">
    <property type="protein sequence ID" value="CAD7078589.1"/>
    <property type="molecule type" value="Genomic_DNA"/>
</dbReference>
<dbReference type="InterPro" id="IPR039921">
    <property type="entry name" value="Inscuteable"/>
</dbReference>
<reference evidence="2 3" key="1">
    <citation type="submission" date="2020-11" db="EMBL/GenBank/DDBJ databases">
        <authorList>
            <person name="Wallbank WR R."/>
            <person name="Pardo Diaz C."/>
            <person name="Kozak K."/>
            <person name="Martin S."/>
            <person name="Jiggins C."/>
            <person name="Moest M."/>
            <person name="Warren A I."/>
            <person name="Generalovic N T."/>
            <person name="Byers J.R.P. K."/>
            <person name="Montejo-Kovacevich G."/>
            <person name="Yen C E."/>
        </authorList>
    </citation>
    <scope>NUCLEOTIDE SEQUENCE [LARGE SCALE GENOMIC DNA]</scope>
</reference>
<dbReference type="GO" id="GO:0045179">
    <property type="term" value="C:apical cortex"/>
    <property type="evidence" value="ECO:0007669"/>
    <property type="project" value="TreeGrafter"/>
</dbReference>
<feature type="region of interest" description="Disordered" evidence="1">
    <location>
        <begin position="75"/>
        <end position="127"/>
    </location>
</feature>
<dbReference type="OrthoDB" id="5796379at2759"/>
<gene>
    <name evidence="2" type="ORF">HERILL_LOCUS1847</name>
</gene>
<dbReference type="GO" id="GO:0008093">
    <property type="term" value="F:cytoskeletal anchor activity"/>
    <property type="evidence" value="ECO:0007669"/>
    <property type="project" value="TreeGrafter"/>
</dbReference>
<dbReference type="GO" id="GO:0045176">
    <property type="term" value="P:apical protein localization"/>
    <property type="evidence" value="ECO:0007669"/>
    <property type="project" value="TreeGrafter"/>
</dbReference>
<dbReference type="Gene3D" id="6.20.200.10">
    <property type="entry name" value="Inscuteable LGN-binding domain"/>
    <property type="match status" value="1"/>
</dbReference>